<comment type="caution">
    <text evidence="3">The sequence shown here is derived from an EMBL/GenBank/DDBJ whole genome shotgun (WGS) entry which is preliminary data.</text>
</comment>
<keyword evidence="4" id="KW-1185">Reference proteome</keyword>
<dbReference type="OrthoDB" id="9794645at2"/>
<reference evidence="3 4" key="1">
    <citation type="submission" date="2018-12" db="EMBL/GenBank/DDBJ databases">
        <title>Croceicoccus ponticola sp. nov., a lipolytic bacterium isolated from seawater.</title>
        <authorList>
            <person name="Yoon J.-H."/>
        </authorList>
    </citation>
    <scope>NUCLEOTIDE SEQUENCE [LARGE SCALE GENOMIC DNA]</scope>
    <source>
        <strain evidence="3 4">GM-16</strain>
    </source>
</reference>
<proteinExistence type="predicted"/>
<keyword evidence="2" id="KW-0812">Transmembrane</keyword>
<accession>A0A437H1S4</accession>
<feature type="transmembrane region" description="Helical" evidence="2">
    <location>
        <begin position="5"/>
        <end position="26"/>
    </location>
</feature>
<organism evidence="3 4">
    <name type="scientific">Croceicoccus ponticola</name>
    <dbReference type="NCBI Taxonomy" id="2217664"/>
    <lineage>
        <taxon>Bacteria</taxon>
        <taxon>Pseudomonadati</taxon>
        <taxon>Pseudomonadota</taxon>
        <taxon>Alphaproteobacteria</taxon>
        <taxon>Sphingomonadales</taxon>
        <taxon>Erythrobacteraceae</taxon>
        <taxon>Croceicoccus</taxon>
    </lineage>
</organism>
<keyword evidence="2" id="KW-1133">Transmembrane helix</keyword>
<gene>
    <name evidence="3" type="ORF">EKN06_05265</name>
</gene>
<dbReference type="SUPFAM" id="SSF53474">
    <property type="entry name" value="alpha/beta-Hydrolases"/>
    <property type="match status" value="1"/>
</dbReference>
<name>A0A437H1S4_9SPHN</name>
<dbReference type="Proteomes" id="UP000283003">
    <property type="component" value="Unassembled WGS sequence"/>
</dbReference>
<evidence type="ECO:0000313" key="3">
    <source>
        <dbReference type="EMBL" id="RVQ69575.1"/>
    </source>
</evidence>
<dbReference type="RefSeq" id="WP_127611762.1">
    <property type="nucleotide sequence ID" value="NZ_RXOL01000001.1"/>
</dbReference>
<evidence type="ECO:0000256" key="1">
    <source>
        <dbReference type="SAM" id="MobiDB-lite"/>
    </source>
</evidence>
<sequence>MVRKFLYFVAFCVVLVIAGGIVLTIWSKELTELAFTPKGEFVAQDPLAGNAYEDSAMWISRPGMGASDPAKWRPQMAPGNEMPSKAAVFFIHPTSYLSRDNWNAPLDDVNARSGAEMFVRGLASPFNRSIDIWAPRYRQAAVGAFLTKGENKARAIDLAYADVAKAFDYFAASIGKDQPIVLAAHSQGALHLKRLLAEKVAGTPLADKVIAAYVAGWPISMERDLPAMGLPACATANQAGCVMSWQSYAEPADASLLFAAYDEGVTLDGKPLAKTDTLCTNPITGTIDGEAPASANTGTLVPNGDITNGKIVVGAVPARCSEDHLLLVGNPPIMGNAVLPGNNYHVYDIPLFWMNIRQDFARRENAWLESHGLPSGQAVPAPAAPSPIPSASPVPSESPVPSASPIMTRASASPAMAATPAPSPAASAR</sequence>
<dbReference type="Pfam" id="PF11288">
    <property type="entry name" value="DUF3089"/>
    <property type="match status" value="1"/>
</dbReference>
<dbReference type="EMBL" id="RXOL01000001">
    <property type="protein sequence ID" value="RVQ69575.1"/>
    <property type="molecule type" value="Genomic_DNA"/>
</dbReference>
<dbReference type="InterPro" id="IPR029058">
    <property type="entry name" value="AB_hydrolase_fold"/>
</dbReference>
<protein>
    <submittedName>
        <fullName evidence="3">DUF3089 domain-containing protein</fullName>
    </submittedName>
</protein>
<feature type="compositionally biased region" description="Low complexity" evidence="1">
    <location>
        <begin position="399"/>
        <end position="429"/>
    </location>
</feature>
<dbReference type="InterPro" id="IPR021440">
    <property type="entry name" value="DUF3089"/>
</dbReference>
<feature type="region of interest" description="Disordered" evidence="1">
    <location>
        <begin position="377"/>
        <end position="429"/>
    </location>
</feature>
<evidence type="ECO:0000313" key="4">
    <source>
        <dbReference type="Proteomes" id="UP000283003"/>
    </source>
</evidence>
<evidence type="ECO:0000256" key="2">
    <source>
        <dbReference type="SAM" id="Phobius"/>
    </source>
</evidence>
<feature type="compositionally biased region" description="Pro residues" evidence="1">
    <location>
        <begin position="382"/>
        <end position="398"/>
    </location>
</feature>
<dbReference type="AlphaFoldDB" id="A0A437H1S4"/>
<keyword evidence="2" id="KW-0472">Membrane</keyword>